<gene>
    <name evidence="2" type="ORF">B0W44_12650</name>
</gene>
<dbReference type="Gene3D" id="3.30.40.250">
    <property type="match status" value="1"/>
</dbReference>
<feature type="domain" description="YcaO" evidence="1">
    <location>
        <begin position="259"/>
        <end position="643"/>
    </location>
</feature>
<organism evidence="2 3">
    <name type="scientific">Novibacillus thermophilus</name>
    <dbReference type="NCBI Taxonomy" id="1471761"/>
    <lineage>
        <taxon>Bacteria</taxon>
        <taxon>Bacillati</taxon>
        <taxon>Bacillota</taxon>
        <taxon>Bacilli</taxon>
        <taxon>Bacillales</taxon>
        <taxon>Thermoactinomycetaceae</taxon>
        <taxon>Novibacillus</taxon>
    </lineage>
</organism>
<accession>A0A1U9KBV4</accession>
<dbReference type="PROSITE" id="PS51664">
    <property type="entry name" value="YCAO"/>
    <property type="match status" value="1"/>
</dbReference>
<dbReference type="EMBL" id="CP019699">
    <property type="protein sequence ID" value="AQS57545.1"/>
    <property type="molecule type" value="Genomic_DNA"/>
</dbReference>
<protein>
    <recommendedName>
        <fullName evidence="1">YcaO domain-containing protein</fullName>
    </recommendedName>
</protein>
<dbReference type="Gene3D" id="3.30.1330.230">
    <property type="match status" value="1"/>
</dbReference>
<keyword evidence="3" id="KW-1185">Reference proteome</keyword>
<evidence type="ECO:0000313" key="2">
    <source>
        <dbReference type="EMBL" id="AQS57545.1"/>
    </source>
</evidence>
<dbReference type="NCBIfam" id="TIGR03882">
    <property type="entry name" value="cyclo_dehyd_2"/>
    <property type="match status" value="1"/>
</dbReference>
<dbReference type="PANTHER" id="PTHR37809:SF1">
    <property type="entry name" value="RIBOSOMAL PROTEIN S12 METHYLTHIOTRANSFERASE ACCESSORY FACTOR YCAO"/>
    <property type="match status" value="1"/>
</dbReference>
<dbReference type="STRING" id="1471761.B0W44_12650"/>
<sequence length="643" mass="74032">MREVGEVCHTKGYVTETLSDQERDWQESLLHIVQTKVYDFLLLVQERWKPDVAVWLERHLHSGIPWVRVYSLFNEVLIGPMRRHGRRGCTECADTRRIMTLKDRTRVFQMKKRLMEGRVTSGCEWLTSAAVYLIAEWLCHMMEQSDENGSSYDNTLVIIDKKHLKLSTHQFLPVPTCPVCGELEEDRQDKVKDDFETEFNRNDTKGYRKHAFNDLRQKVFEDFVDPKTGVFNALLDEYESPFSVSVANLPLPVGKDEVGVGRTLSYDRSQVVAILEGIERYGGMEPRGKKTTVFDSYNNLSHVALDPRKLGLHSESQYNLPGFPFKPFDPAKKMYWVWGYCLTTNEPILVPEVCAYYGLNYRDGIQNSFVYEISNGCSLGGNLQEAILHGIFEVIERDAFLMAWYRKLRLKKINTESIADRETQLMLTKFEHVTDYDVHLFDMTMENGVPSVWALAKNRGDSGMNILCAAGAHCDPVKAIQSSLHEVAGILIALQDKFEKRKTALYEMVHNSHLVKHMEDHSLLYGLKETESRFDFLLDANNREYTIDELYSGKLYTGSLASDLQKLIQRFRDLELDVIVIDQTSEEMKRHALCCVKVLIPGMLPMTFGHDMRRVDGFERLTKVPKQLGLKENGLNPFPHPFP</sequence>
<dbReference type="InterPro" id="IPR003776">
    <property type="entry name" value="YcaO-like_dom"/>
</dbReference>
<evidence type="ECO:0000313" key="3">
    <source>
        <dbReference type="Proteomes" id="UP000188603"/>
    </source>
</evidence>
<name>A0A1U9KBV4_9BACL</name>
<dbReference type="PANTHER" id="PTHR37809">
    <property type="entry name" value="RIBOSOMAL PROTEIN S12 METHYLTHIOTRANSFERASE ACCESSORY FACTOR YCAO"/>
    <property type="match status" value="1"/>
</dbReference>
<proteinExistence type="predicted"/>
<dbReference type="AlphaFoldDB" id="A0A1U9KBV4"/>
<reference evidence="2 3" key="1">
    <citation type="journal article" date="2015" name="Int. J. Syst. Evol. Microbiol.">
        <title>Novibacillus thermophilus gen. nov., sp. nov., a Gram-staining-negative and moderately thermophilic member of the family Thermoactinomycetaceae.</title>
        <authorList>
            <person name="Yang G."/>
            <person name="Chen J."/>
            <person name="Zhou S."/>
        </authorList>
    </citation>
    <scope>NUCLEOTIDE SEQUENCE [LARGE SCALE GENOMIC DNA]</scope>
    <source>
        <strain evidence="2 3">SG-1</strain>
    </source>
</reference>
<evidence type="ECO:0000259" key="1">
    <source>
        <dbReference type="PROSITE" id="PS51664"/>
    </source>
</evidence>
<dbReference type="NCBIfam" id="TIGR00702">
    <property type="entry name" value="YcaO-type kinase domain"/>
    <property type="match status" value="1"/>
</dbReference>
<dbReference type="InterPro" id="IPR027624">
    <property type="entry name" value="TOMM_cyclo_SagD"/>
</dbReference>
<dbReference type="InterPro" id="IPR022291">
    <property type="entry name" value="Bacteriocin_synth_cyclodeHase"/>
</dbReference>
<dbReference type="Gene3D" id="3.40.50.720">
    <property type="entry name" value="NAD(P)-binding Rossmann-like Domain"/>
    <property type="match status" value="1"/>
</dbReference>
<dbReference type="Pfam" id="PF02624">
    <property type="entry name" value="YcaO"/>
    <property type="match status" value="1"/>
</dbReference>
<dbReference type="Gene3D" id="3.30.160.660">
    <property type="match status" value="1"/>
</dbReference>
<dbReference type="NCBIfam" id="TIGR03604">
    <property type="entry name" value="TOMM_cyclo_SagD"/>
    <property type="match status" value="1"/>
</dbReference>
<dbReference type="Proteomes" id="UP000188603">
    <property type="component" value="Chromosome"/>
</dbReference>
<dbReference type="KEGG" id="ntr:B0W44_12650"/>